<evidence type="ECO:0000256" key="3">
    <source>
        <dbReference type="ARBA" id="ARBA00022475"/>
    </source>
</evidence>
<evidence type="ECO:0000256" key="6">
    <source>
        <dbReference type="ARBA" id="ARBA00023136"/>
    </source>
</evidence>
<feature type="transmembrane region" description="Helical" evidence="9">
    <location>
        <begin position="213"/>
        <end position="236"/>
    </location>
</feature>
<evidence type="ECO:0000256" key="5">
    <source>
        <dbReference type="ARBA" id="ARBA00022989"/>
    </source>
</evidence>
<accession>A0AAW2IB78</accession>
<dbReference type="Gene3D" id="1.10.287.70">
    <property type="match status" value="1"/>
</dbReference>
<evidence type="ECO:0000313" key="11">
    <source>
        <dbReference type="EMBL" id="KAL0278996.1"/>
    </source>
</evidence>
<comment type="similarity">
    <text evidence="2">Belongs to the glutamate-gated ion channel (TC 1.A.10.1) family.</text>
</comment>
<evidence type="ECO:0000256" key="2">
    <source>
        <dbReference type="ARBA" id="ARBA00008685"/>
    </source>
</evidence>
<proteinExistence type="inferred from homology"/>
<dbReference type="Pfam" id="PF00060">
    <property type="entry name" value="Lig_chan"/>
    <property type="match status" value="1"/>
</dbReference>
<dbReference type="PANTHER" id="PTHR42643:SF39">
    <property type="entry name" value="IONOTROPIC RECEPTOR 56A-RELATED"/>
    <property type="match status" value="1"/>
</dbReference>
<keyword evidence="5 9" id="KW-1133">Transmembrane helix</keyword>
<evidence type="ECO:0000256" key="9">
    <source>
        <dbReference type="SAM" id="Phobius"/>
    </source>
</evidence>
<dbReference type="PANTHER" id="PTHR42643">
    <property type="entry name" value="IONOTROPIC RECEPTOR 20A-RELATED"/>
    <property type="match status" value="1"/>
</dbReference>
<keyword evidence="4 9" id="KW-0812">Transmembrane</keyword>
<dbReference type="AlphaFoldDB" id="A0AAW2IB78"/>
<dbReference type="GO" id="GO:0015276">
    <property type="term" value="F:ligand-gated monoatomic ion channel activity"/>
    <property type="evidence" value="ECO:0007669"/>
    <property type="project" value="InterPro"/>
</dbReference>
<dbReference type="SUPFAM" id="SSF53850">
    <property type="entry name" value="Periplasmic binding protein-like II"/>
    <property type="match status" value="1"/>
</dbReference>
<dbReference type="GO" id="GO:0050906">
    <property type="term" value="P:detection of stimulus involved in sensory perception"/>
    <property type="evidence" value="ECO:0007669"/>
    <property type="project" value="UniProtKB-ARBA"/>
</dbReference>
<feature type="domain" description="Ionotropic glutamate receptor C-terminal" evidence="10">
    <location>
        <begin position="12"/>
        <end position="195"/>
    </location>
</feature>
<evidence type="ECO:0000256" key="8">
    <source>
        <dbReference type="ARBA" id="ARBA00023180"/>
    </source>
</evidence>
<evidence type="ECO:0000256" key="7">
    <source>
        <dbReference type="ARBA" id="ARBA00023170"/>
    </source>
</evidence>
<protein>
    <recommendedName>
        <fullName evidence="10">Ionotropic glutamate receptor C-terminal domain-containing protein</fullName>
    </recommendedName>
</protein>
<evidence type="ECO:0000256" key="1">
    <source>
        <dbReference type="ARBA" id="ARBA00004651"/>
    </source>
</evidence>
<dbReference type="EMBL" id="JARGDH010000001">
    <property type="protein sequence ID" value="KAL0278996.1"/>
    <property type="molecule type" value="Genomic_DNA"/>
</dbReference>
<keyword evidence="6 9" id="KW-0472">Membrane</keyword>
<name>A0AAW2IB78_9NEOP</name>
<keyword evidence="3" id="KW-1003">Cell membrane</keyword>
<evidence type="ECO:0000259" key="10">
    <source>
        <dbReference type="Pfam" id="PF00060"/>
    </source>
</evidence>
<keyword evidence="7" id="KW-0675">Receptor</keyword>
<evidence type="ECO:0000256" key="4">
    <source>
        <dbReference type="ARBA" id="ARBA00022692"/>
    </source>
</evidence>
<keyword evidence="8" id="KW-0325">Glycoprotein</keyword>
<gene>
    <name evidence="11" type="ORF">PYX00_000649</name>
</gene>
<sequence>MTFAVPNGAGRTAFMYTFASFLGGPVKIPRVISVKLLTVFWVFYSLIINNIYQASLGSKITVPLEPSEIETLTELAESGLEITGHPNFKAPMMKMTNIPEVLLLGNRMKPVTYNVDIAIDHIARDRNTSYLRQLSVLRYAILSNEKAKENVRIMRECVVNLHTAVAMHRNSPFKKSVDDIMIRLSESGIYRYWRSQFLYKALHGPRHFTPLTLIPSLGVFILLIIGLSVAFTVFLLELRIKPLKQPIKRVK</sequence>
<dbReference type="InterPro" id="IPR001320">
    <property type="entry name" value="Iontro_rcpt_C"/>
</dbReference>
<comment type="caution">
    <text evidence="11">The sequence shown here is derived from an EMBL/GenBank/DDBJ whole genome shotgun (WGS) entry which is preliminary data.</text>
</comment>
<organism evidence="11">
    <name type="scientific">Menopon gallinae</name>
    <name type="common">poultry shaft louse</name>
    <dbReference type="NCBI Taxonomy" id="328185"/>
    <lineage>
        <taxon>Eukaryota</taxon>
        <taxon>Metazoa</taxon>
        <taxon>Ecdysozoa</taxon>
        <taxon>Arthropoda</taxon>
        <taxon>Hexapoda</taxon>
        <taxon>Insecta</taxon>
        <taxon>Pterygota</taxon>
        <taxon>Neoptera</taxon>
        <taxon>Paraneoptera</taxon>
        <taxon>Psocodea</taxon>
        <taxon>Troctomorpha</taxon>
        <taxon>Phthiraptera</taxon>
        <taxon>Amblycera</taxon>
        <taxon>Menoponidae</taxon>
        <taxon>Menopon</taxon>
    </lineage>
</organism>
<dbReference type="InterPro" id="IPR052192">
    <property type="entry name" value="Insect_Ionotropic_Sensory_Rcpt"/>
</dbReference>
<comment type="subcellular location">
    <subcellularLocation>
        <location evidence="1">Cell membrane</location>
        <topology evidence="1">Multi-pass membrane protein</topology>
    </subcellularLocation>
</comment>
<reference evidence="11" key="1">
    <citation type="journal article" date="2024" name="Gigascience">
        <title>Chromosome-level genome of the poultry shaft louse Menopon gallinae provides insight into the host-switching and adaptive evolution of parasitic lice.</title>
        <authorList>
            <person name="Xu Y."/>
            <person name="Ma L."/>
            <person name="Liu S."/>
            <person name="Liang Y."/>
            <person name="Liu Q."/>
            <person name="He Z."/>
            <person name="Tian L."/>
            <person name="Duan Y."/>
            <person name="Cai W."/>
            <person name="Li H."/>
            <person name="Song F."/>
        </authorList>
    </citation>
    <scope>NUCLEOTIDE SEQUENCE</scope>
    <source>
        <strain evidence="11">Cailab_2023a</strain>
    </source>
</reference>
<dbReference type="GO" id="GO:0005886">
    <property type="term" value="C:plasma membrane"/>
    <property type="evidence" value="ECO:0007669"/>
    <property type="project" value="UniProtKB-SubCell"/>
</dbReference>